<dbReference type="Proteomes" id="UP001153555">
    <property type="component" value="Unassembled WGS sequence"/>
</dbReference>
<protein>
    <submittedName>
        <fullName evidence="1">Uncharacterized protein</fullName>
    </submittedName>
</protein>
<evidence type="ECO:0000313" key="2">
    <source>
        <dbReference type="Proteomes" id="UP001153555"/>
    </source>
</evidence>
<name>A0A9N7NB58_STRHE</name>
<accession>A0A9N7NB58</accession>
<evidence type="ECO:0000313" key="1">
    <source>
        <dbReference type="EMBL" id="CAA0825002.1"/>
    </source>
</evidence>
<gene>
    <name evidence="1" type="ORF">SHERM_21832</name>
</gene>
<feature type="non-terminal residue" evidence="1">
    <location>
        <position position="1"/>
    </location>
</feature>
<organism evidence="1 2">
    <name type="scientific">Striga hermonthica</name>
    <name type="common">Purple witchweed</name>
    <name type="synonym">Buchnera hermonthica</name>
    <dbReference type="NCBI Taxonomy" id="68872"/>
    <lineage>
        <taxon>Eukaryota</taxon>
        <taxon>Viridiplantae</taxon>
        <taxon>Streptophyta</taxon>
        <taxon>Embryophyta</taxon>
        <taxon>Tracheophyta</taxon>
        <taxon>Spermatophyta</taxon>
        <taxon>Magnoliopsida</taxon>
        <taxon>eudicotyledons</taxon>
        <taxon>Gunneridae</taxon>
        <taxon>Pentapetalae</taxon>
        <taxon>asterids</taxon>
        <taxon>lamiids</taxon>
        <taxon>Lamiales</taxon>
        <taxon>Orobanchaceae</taxon>
        <taxon>Buchnereae</taxon>
        <taxon>Striga</taxon>
    </lineage>
</organism>
<proteinExistence type="predicted"/>
<reference evidence="1" key="1">
    <citation type="submission" date="2019-12" db="EMBL/GenBank/DDBJ databases">
        <authorList>
            <person name="Scholes J."/>
        </authorList>
    </citation>
    <scope>NUCLEOTIDE SEQUENCE</scope>
</reference>
<keyword evidence="2" id="KW-1185">Reference proteome</keyword>
<sequence>GGEWLGTITTGLPMNASVYLLGNRNNTSIGLGPMTYNVVTDCWVKPVNEALCPLCLRSHQVRNKSCKKKSTMTKASGLGGRLFRKAPGVGKCLKTNSTMIKASELGGRLFSTPLGMGKLAPISNIPRIGWASAKTRIAQADRGGRSIISTWFYLVWYYRIFVPNPSGRLREFIMNNSSSMKTKSTMIKASGLGGRLFSTPRGMGRLTSCFEPSSDWLGKCEDMDSSSRSQRQVDDFNL</sequence>
<comment type="caution">
    <text evidence="1">The sequence shown here is derived from an EMBL/GenBank/DDBJ whole genome shotgun (WGS) entry which is preliminary data.</text>
</comment>
<feature type="non-terminal residue" evidence="1">
    <location>
        <position position="238"/>
    </location>
</feature>
<dbReference type="EMBL" id="CACSLK010025823">
    <property type="protein sequence ID" value="CAA0825002.1"/>
    <property type="molecule type" value="Genomic_DNA"/>
</dbReference>
<dbReference type="AlphaFoldDB" id="A0A9N7NB58"/>